<evidence type="ECO:0000256" key="11">
    <source>
        <dbReference type="ARBA" id="ARBA00023098"/>
    </source>
</evidence>
<comment type="caution">
    <text evidence="17">The sequence shown here is derived from an EMBL/GenBank/DDBJ whole genome shotgun (WGS) entry which is preliminary data.</text>
</comment>
<evidence type="ECO:0000256" key="7">
    <source>
        <dbReference type="ARBA" id="ARBA00022824"/>
    </source>
</evidence>
<evidence type="ECO:0000256" key="4">
    <source>
        <dbReference type="ARBA" id="ARBA00013122"/>
    </source>
</evidence>
<keyword evidence="11 15" id="KW-0443">Lipid metabolism</keyword>
<evidence type="ECO:0000256" key="9">
    <source>
        <dbReference type="ARBA" id="ARBA00022989"/>
    </source>
</evidence>
<proteinExistence type="inferred from homology"/>
<dbReference type="SUPFAM" id="SSF49764">
    <property type="entry name" value="HSP20-like chaperones"/>
    <property type="match status" value="1"/>
</dbReference>
<evidence type="ECO:0000256" key="1">
    <source>
        <dbReference type="ARBA" id="ARBA00004477"/>
    </source>
</evidence>
<evidence type="ECO:0000259" key="16">
    <source>
        <dbReference type="PROSITE" id="PS51203"/>
    </source>
</evidence>
<dbReference type="OrthoDB" id="2157530at2759"/>
<comment type="pathway">
    <text evidence="2 15">Lipid metabolism; fatty acid biosynthesis.</text>
</comment>
<comment type="subcellular location">
    <subcellularLocation>
        <location evidence="1 15">Endoplasmic reticulum membrane</location>
        <topology evidence="1 15">Multi-pass membrane protein</topology>
    </subcellularLocation>
</comment>
<comment type="caution">
    <text evidence="15">Lacks conserved residue(s) required for the propagation of feature annotation.</text>
</comment>
<name>A0A8S4S205_9NEOP</name>
<evidence type="ECO:0000256" key="14">
    <source>
        <dbReference type="ARBA" id="ARBA00023239"/>
    </source>
</evidence>
<accession>A0A8S4S205</accession>
<comment type="function">
    <text evidence="15">Catalyzes the third of the four reactions of the long-chain fatty acids elongation cycle. This endoplasmic reticulum-bound enzymatic process, allows the addition of two carbons to the chain of long- and very long-chain fatty acids/VLCFAs per cycle. This enzyme catalyzes the dehydration of the 3-hydroxyacyl-CoA intermediate into trans-2,3-enoyl-CoA, within each cycle of fatty acid elongation. Thereby, it participates to the production of VLCFAs of different chain lengths that are involved in multiple biological processes as precursors of membrane lipids and lipid mediators.</text>
</comment>
<evidence type="ECO:0000313" key="18">
    <source>
        <dbReference type="Proteomes" id="UP000838756"/>
    </source>
</evidence>
<dbReference type="InterPro" id="IPR007482">
    <property type="entry name" value="Tyr_Pase-like_PTPLA"/>
</dbReference>
<dbReference type="InterPro" id="IPR008978">
    <property type="entry name" value="HSP20-like_chaperone"/>
</dbReference>
<dbReference type="PANTHER" id="PTHR11035:SF35">
    <property type="entry name" value="VERY-LONG-CHAIN (3R)-3-HYDROXYACYL-COA DEHYDRATASE"/>
    <property type="match status" value="1"/>
</dbReference>
<evidence type="ECO:0000313" key="17">
    <source>
        <dbReference type="EMBL" id="CAH2243559.1"/>
    </source>
</evidence>
<sequence length="282" mass="33162">MAYPSPFVYWAQTDEIISLRVDLRNVTKPDINVVDNNIKFVARGIGAHGDRVYKFSLDLFSPLMPNTDEETKIVKIFENRVDLILKKESVAWWPRLTAQPQKPAWLKINFDLWKSEDAQDTEEDMETVAHGTPNASRYREKETRDVMKDYPGMYNMLQREEIGYSREGFKKVYLTMYNFFQFVGFVMILSVMAVRYSKLEYESVPETYKYVGSAMKFLQLLMYLEVLHPLFGYTKGSMLVPFLQISGRAFILFAMIESEPRMQTKPVVFYLFLLWSLIEVFR</sequence>
<keyword evidence="14 15" id="KW-0456">Lyase</keyword>
<dbReference type="CDD" id="cd06465">
    <property type="entry name" value="p23_hB-ind1_like"/>
    <property type="match status" value="1"/>
</dbReference>
<dbReference type="EMBL" id="CAKXAJ010025748">
    <property type="protein sequence ID" value="CAH2243559.1"/>
    <property type="molecule type" value="Genomic_DNA"/>
</dbReference>
<dbReference type="Gene3D" id="2.60.40.790">
    <property type="match status" value="1"/>
</dbReference>
<evidence type="ECO:0000256" key="5">
    <source>
        <dbReference type="ARBA" id="ARBA00022516"/>
    </source>
</evidence>
<dbReference type="PROSITE" id="PS51203">
    <property type="entry name" value="CS"/>
    <property type="match status" value="1"/>
</dbReference>
<dbReference type="InterPro" id="IPR007052">
    <property type="entry name" value="CS_dom"/>
</dbReference>
<feature type="transmembrane region" description="Helical" evidence="15">
    <location>
        <begin position="176"/>
        <end position="196"/>
    </location>
</feature>
<comment type="similarity">
    <text evidence="3 15">Belongs to the very long-chain fatty acids dehydratase HACD family.</text>
</comment>
<keyword evidence="13 15" id="KW-0275">Fatty acid biosynthesis</keyword>
<evidence type="ECO:0000256" key="12">
    <source>
        <dbReference type="ARBA" id="ARBA00023136"/>
    </source>
</evidence>
<evidence type="ECO:0000256" key="15">
    <source>
        <dbReference type="RuleBase" id="RU363109"/>
    </source>
</evidence>
<protein>
    <recommendedName>
        <fullName evidence="4 15">Very-long-chain (3R)-3-hydroxyacyl-CoA dehydratase</fullName>
        <ecNumber evidence="4 15">4.2.1.134</ecNumber>
    </recommendedName>
</protein>
<keyword evidence="5 15" id="KW-0444">Lipid biosynthesis</keyword>
<keyword evidence="7 15" id="KW-0256">Endoplasmic reticulum</keyword>
<keyword evidence="9 15" id="KW-1133">Transmembrane helix</keyword>
<organism evidence="17 18">
    <name type="scientific">Pararge aegeria aegeria</name>
    <dbReference type="NCBI Taxonomy" id="348720"/>
    <lineage>
        <taxon>Eukaryota</taxon>
        <taxon>Metazoa</taxon>
        <taxon>Ecdysozoa</taxon>
        <taxon>Arthropoda</taxon>
        <taxon>Hexapoda</taxon>
        <taxon>Insecta</taxon>
        <taxon>Pterygota</taxon>
        <taxon>Neoptera</taxon>
        <taxon>Endopterygota</taxon>
        <taxon>Lepidoptera</taxon>
        <taxon>Glossata</taxon>
        <taxon>Ditrysia</taxon>
        <taxon>Papilionoidea</taxon>
        <taxon>Nymphalidae</taxon>
        <taxon>Satyrinae</taxon>
        <taxon>Satyrini</taxon>
        <taxon>Parargina</taxon>
        <taxon>Pararge</taxon>
    </lineage>
</organism>
<dbReference type="AlphaFoldDB" id="A0A8S4S205"/>
<keyword evidence="8 15" id="KW-0276">Fatty acid metabolism</keyword>
<evidence type="ECO:0000256" key="2">
    <source>
        <dbReference type="ARBA" id="ARBA00005194"/>
    </source>
</evidence>
<evidence type="ECO:0000256" key="6">
    <source>
        <dbReference type="ARBA" id="ARBA00022692"/>
    </source>
</evidence>
<dbReference type="Pfam" id="PF04387">
    <property type="entry name" value="PTPLA"/>
    <property type="match status" value="1"/>
</dbReference>
<gene>
    <name evidence="17" type="primary">jg1606</name>
    <name evidence="17" type="ORF">PAEG_LOCUS19671</name>
</gene>
<evidence type="ECO:0000256" key="10">
    <source>
        <dbReference type="ARBA" id="ARBA00023054"/>
    </source>
</evidence>
<keyword evidence="10" id="KW-0175">Coiled coil</keyword>
<dbReference type="GO" id="GO:0102158">
    <property type="term" value="F:very-long-chain (3R)-3-hydroxyacyl-CoA dehydratase activity"/>
    <property type="evidence" value="ECO:0007669"/>
    <property type="project" value="UniProtKB-EC"/>
</dbReference>
<keyword evidence="6 15" id="KW-0812">Transmembrane</keyword>
<dbReference type="Proteomes" id="UP000838756">
    <property type="component" value="Unassembled WGS sequence"/>
</dbReference>
<reference evidence="17" key="1">
    <citation type="submission" date="2022-03" db="EMBL/GenBank/DDBJ databases">
        <authorList>
            <person name="Lindestad O."/>
        </authorList>
    </citation>
    <scope>NUCLEOTIDE SEQUENCE</scope>
</reference>
<dbReference type="PANTHER" id="PTHR11035">
    <property type="entry name" value="VERY-LONG-CHAIN (3R)-3-HYDROXYACYL-COA DEHYDRATASE"/>
    <property type="match status" value="1"/>
</dbReference>
<dbReference type="GO" id="GO:0042761">
    <property type="term" value="P:very long-chain fatty acid biosynthetic process"/>
    <property type="evidence" value="ECO:0007669"/>
    <property type="project" value="TreeGrafter"/>
</dbReference>
<feature type="domain" description="CS" evidence="16">
    <location>
        <begin position="3"/>
        <end position="97"/>
    </location>
</feature>
<dbReference type="EC" id="4.2.1.134" evidence="4 15"/>
<evidence type="ECO:0000256" key="13">
    <source>
        <dbReference type="ARBA" id="ARBA00023160"/>
    </source>
</evidence>
<evidence type="ECO:0000256" key="8">
    <source>
        <dbReference type="ARBA" id="ARBA00022832"/>
    </source>
</evidence>
<keyword evidence="18" id="KW-1185">Reference proteome</keyword>
<dbReference type="GO" id="GO:0005789">
    <property type="term" value="C:endoplasmic reticulum membrane"/>
    <property type="evidence" value="ECO:0007669"/>
    <property type="project" value="UniProtKB-SubCell"/>
</dbReference>
<dbReference type="GO" id="GO:0030497">
    <property type="term" value="P:fatty acid elongation"/>
    <property type="evidence" value="ECO:0007669"/>
    <property type="project" value="TreeGrafter"/>
</dbReference>
<evidence type="ECO:0000256" key="3">
    <source>
        <dbReference type="ARBA" id="ARBA00007811"/>
    </source>
</evidence>
<keyword evidence="12 15" id="KW-0472">Membrane</keyword>
<dbReference type="GO" id="GO:0030148">
    <property type="term" value="P:sphingolipid biosynthetic process"/>
    <property type="evidence" value="ECO:0007669"/>
    <property type="project" value="TreeGrafter"/>
</dbReference>
<comment type="catalytic activity">
    <reaction evidence="15">
        <text>a very-long-chain (3R)-3-hydroxyacyl-CoA = a very-long-chain (2E)-enoyl-CoA + H2O</text>
        <dbReference type="Rhea" id="RHEA:45812"/>
        <dbReference type="ChEBI" id="CHEBI:15377"/>
        <dbReference type="ChEBI" id="CHEBI:83728"/>
        <dbReference type="ChEBI" id="CHEBI:85440"/>
        <dbReference type="EC" id="4.2.1.134"/>
    </reaction>
</comment>